<dbReference type="InterPro" id="IPR036390">
    <property type="entry name" value="WH_DNA-bd_sf"/>
</dbReference>
<dbReference type="SUPFAM" id="SSF46785">
    <property type="entry name" value="Winged helix' DNA-binding domain"/>
    <property type="match status" value="1"/>
</dbReference>
<keyword evidence="2" id="KW-1185">Reference proteome</keyword>
<dbReference type="CDD" id="cd00090">
    <property type="entry name" value="HTH_ARSR"/>
    <property type="match status" value="1"/>
</dbReference>
<proteinExistence type="predicted"/>
<dbReference type="OrthoDB" id="9788770at2"/>
<dbReference type="STRING" id="1424294.Gferi_24085"/>
<dbReference type="Gene3D" id="1.10.10.10">
    <property type="entry name" value="Winged helix-like DNA-binding domain superfamily/Winged helix DNA-binding domain"/>
    <property type="match status" value="1"/>
</dbReference>
<protein>
    <submittedName>
        <fullName evidence="1">Transcriptional regulator</fullName>
    </submittedName>
</protein>
<sequence>MKDVLVLRELEQIKAISHPYRIEILECFEEDQAATAKQIADKLGEPHAKINYHIKTLQKVGILELVDERVKSGIIEKYYLPAARTFVIDKSIMNSGDKGVIESLNQASMSIFENISNDFYKALENANEKEHPKQMLHFNDYYLTVEETEEFKMLLNETIENFVKDKKDKTRENTKAYSVSALIIPRIRKKK</sequence>
<dbReference type="KEGG" id="gfe:Gferi_24085"/>
<dbReference type="Pfam" id="PF12840">
    <property type="entry name" value="HTH_20"/>
    <property type="match status" value="1"/>
</dbReference>
<name>A0A1D8GN24_9FIRM</name>
<evidence type="ECO:0000313" key="2">
    <source>
        <dbReference type="Proteomes" id="UP000095743"/>
    </source>
</evidence>
<reference evidence="1 2" key="1">
    <citation type="submission" date="2016-09" db="EMBL/GenBank/DDBJ databases">
        <title>Genomic analysis reveals versatility of anaerobic energy metabolism of Geosporobacter ferrireducens IRF9 of phylum Firmicutes.</title>
        <authorList>
            <person name="Kim S.-J."/>
        </authorList>
    </citation>
    <scope>NUCLEOTIDE SEQUENCE [LARGE SCALE GENOMIC DNA]</scope>
    <source>
        <strain evidence="1 2">IRF9</strain>
    </source>
</reference>
<organism evidence="1 2">
    <name type="scientific">Geosporobacter ferrireducens</name>
    <dbReference type="NCBI Taxonomy" id="1424294"/>
    <lineage>
        <taxon>Bacteria</taxon>
        <taxon>Bacillati</taxon>
        <taxon>Bacillota</taxon>
        <taxon>Clostridia</taxon>
        <taxon>Peptostreptococcales</taxon>
        <taxon>Thermotaleaceae</taxon>
        <taxon>Geosporobacter</taxon>
    </lineage>
</organism>
<evidence type="ECO:0000313" key="1">
    <source>
        <dbReference type="EMBL" id="AOT72356.1"/>
    </source>
</evidence>
<dbReference type="InterPro" id="IPR036388">
    <property type="entry name" value="WH-like_DNA-bd_sf"/>
</dbReference>
<dbReference type="EMBL" id="CP017269">
    <property type="protein sequence ID" value="AOT72356.1"/>
    <property type="molecule type" value="Genomic_DNA"/>
</dbReference>
<gene>
    <name evidence="1" type="ORF">Gferi_24085</name>
</gene>
<dbReference type="InterPro" id="IPR011991">
    <property type="entry name" value="ArsR-like_HTH"/>
</dbReference>
<accession>A0A1D8GN24</accession>
<dbReference type="Proteomes" id="UP000095743">
    <property type="component" value="Chromosome"/>
</dbReference>
<dbReference type="AlphaFoldDB" id="A0A1D8GN24"/>
<dbReference type="RefSeq" id="WP_069980665.1">
    <property type="nucleotide sequence ID" value="NZ_CP017269.1"/>
</dbReference>